<organism evidence="2 3">
    <name type="scientific">Bermanella marisrubri</name>
    <dbReference type="NCBI Taxonomy" id="207949"/>
    <lineage>
        <taxon>Bacteria</taxon>
        <taxon>Pseudomonadati</taxon>
        <taxon>Pseudomonadota</taxon>
        <taxon>Gammaproteobacteria</taxon>
        <taxon>Oceanospirillales</taxon>
        <taxon>Oceanospirillaceae</taxon>
        <taxon>Bermanella</taxon>
    </lineage>
</organism>
<keyword evidence="1" id="KW-1133">Transmembrane helix</keyword>
<keyword evidence="1" id="KW-0472">Membrane</keyword>
<protein>
    <submittedName>
        <fullName evidence="2">Uncharacterized protein</fullName>
    </submittedName>
</protein>
<feature type="transmembrane region" description="Helical" evidence="1">
    <location>
        <begin position="5"/>
        <end position="22"/>
    </location>
</feature>
<dbReference type="RefSeq" id="WP_007018000.1">
    <property type="nucleotide sequence ID" value="NZ_CH724115.1"/>
</dbReference>
<reference evidence="2 3" key="1">
    <citation type="submission" date="2006-03" db="EMBL/GenBank/DDBJ databases">
        <authorList>
            <person name="Pinhassi J."/>
            <person name="Pedros-Alio C."/>
            <person name="Ferriera S."/>
            <person name="Johnson J."/>
            <person name="Kravitz S."/>
            <person name="Halpern A."/>
            <person name="Remington K."/>
            <person name="Beeson K."/>
            <person name="Tran B."/>
            <person name="Rogers Y.-H."/>
            <person name="Friedman R."/>
            <person name="Venter J.C."/>
        </authorList>
    </citation>
    <scope>NUCLEOTIDE SEQUENCE [LARGE SCALE GENOMIC DNA]</scope>
    <source>
        <strain evidence="2 3">RED65</strain>
    </source>
</reference>
<dbReference type="AlphaFoldDB" id="Q1N4D6"/>
<name>Q1N4D6_9GAMM</name>
<sequence length="123" mass="14428">MRKRIIYLLVVCLVAGIAYLFYQYQTISQQAEQQVTTDIKLIEQPFRNGSSHWLQTEAHKNKTLLKTQLITQSVDDQNRFIRHYHSKFIRAGEHSCLKTQIVYPQREAEVLEQSFVDTEACLP</sequence>
<comment type="caution">
    <text evidence="2">The sequence shown here is derived from an EMBL/GenBank/DDBJ whole genome shotgun (WGS) entry which is preliminary data.</text>
</comment>
<dbReference type="STRING" id="207949.RED65_14572"/>
<dbReference type="Proteomes" id="UP000004263">
    <property type="component" value="Unassembled WGS sequence"/>
</dbReference>
<dbReference type="HOGENOM" id="CLU_2010800_0_0_6"/>
<evidence type="ECO:0000313" key="3">
    <source>
        <dbReference type="Proteomes" id="UP000004263"/>
    </source>
</evidence>
<dbReference type="EMBL" id="AAQH01000003">
    <property type="protein sequence ID" value="EAT12929.1"/>
    <property type="molecule type" value="Genomic_DNA"/>
</dbReference>
<proteinExistence type="predicted"/>
<evidence type="ECO:0000313" key="2">
    <source>
        <dbReference type="EMBL" id="EAT12929.1"/>
    </source>
</evidence>
<keyword evidence="1" id="KW-0812">Transmembrane</keyword>
<gene>
    <name evidence="2" type="ORF">RED65_14572</name>
</gene>
<evidence type="ECO:0000256" key="1">
    <source>
        <dbReference type="SAM" id="Phobius"/>
    </source>
</evidence>
<accession>Q1N4D6</accession>
<keyword evidence="3" id="KW-1185">Reference proteome</keyword>